<keyword evidence="3" id="KW-1185">Reference proteome</keyword>
<proteinExistence type="predicted"/>
<feature type="transmembrane region" description="Helical" evidence="1">
    <location>
        <begin position="32"/>
        <end position="57"/>
    </location>
</feature>
<name>A0A8H6YYC9_9AGAR</name>
<reference evidence="2" key="1">
    <citation type="submission" date="2020-05" db="EMBL/GenBank/DDBJ databases">
        <title>Mycena genomes resolve the evolution of fungal bioluminescence.</title>
        <authorList>
            <person name="Tsai I.J."/>
        </authorList>
    </citation>
    <scope>NUCLEOTIDE SEQUENCE</scope>
    <source>
        <strain evidence="2">CCC161011</strain>
    </source>
</reference>
<feature type="transmembrane region" description="Helical" evidence="1">
    <location>
        <begin position="536"/>
        <end position="557"/>
    </location>
</feature>
<organism evidence="2 3">
    <name type="scientific">Mycena venus</name>
    <dbReference type="NCBI Taxonomy" id="2733690"/>
    <lineage>
        <taxon>Eukaryota</taxon>
        <taxon>Fungi</taxon>
        <taxon>Dikarya</taxon>
        <taxon>Basidiomycota</taxon>
        <taxon>Agaricomycotina</taxon>
        <taxon>Agaricomycetes</taxon>
        <taxon>Agaricomycetidae</taxon>
        <taxon>Agaricales</taxon>
        <taxon>Marasmiineae</taxon>
        <taxon>Mycenaceae</taxon>
        <taxon>Mycena</taxon>
    </lineage>
</organism>
<gene>
    <name evidence="2" type="ORF">MVEN_00484300</name>
</gene>
<dbReference type="AlphaFoldDB" id="A0A8H6YYC9"/>
<keyword evidence="1" id="KW-0812">Transmembrane</keyword>
<feature type="transmembrane region" description="Helical" evidence="1">
    <location>
        <begin position="137"/>
        <end position="157"/>
    </location>
</feature>
<dbReference type="OrthoDB" id="3351168at2759"/>
<dbReference type="EMBL" id="JACAZI010000003">
    <property type="protein sequence ID" value="KAF7366080.1"/>
    <property type="molecule type" value="Genomic_DNA"/>
</dbReference>
<protein>
    <submittedName>
        <fullName evidence="2">Uncharacterized protein</fullName>
    </submittedName>
</protein>
<dbReference type="Proteomes" id="UP000620124">
    <property type="component" value="Unassembled WGS sequence"/>
</dbReference>
<keyword evidence="1" id="KW-0472">Membrane</keyword>
<evidence type="ECO:0000313" key="3">
    <source>
        <dbReference type="Proteomes" id="UP000620124"/>
    </source>
</evidence>
<evidence type="ECO:0000313" key="2">
    <source>
        <dbReference type="EMBL" id="KAF7366080.1"/>
    </source>
</evidence>
<feature type="transmembrane region" description="Helical" evidence="1">
    <location>
        <begin position="77"/>
        <end position="101"/>
    </location>
</feature>
<evidence type="ECO:0000256" key="1">
    <source>
        <dbReference type="SAM" id="Phobius"/>
    </source>
</evidence>
<sequence length="630" mass="67252">MSRVQSSTSTYVTEKTLAQPRRFELKGFLSKLWGPPLFIIFGQLVLQLVSWGFFAYIQWRGSLPLRDTDTLEDWYKPLTWLCTQVSAGLAAFSSYLFALAIQESVTLQLHGEGMPMPKFIGSLQIARRSFICDLKKLKLTVLSLVVIVATGAQTAGWSNLITPQFLDFTSSIKGQELDLSSTLLQSTLTGASYNFCVFDSNNLPAFVVGQTDSGYAAVNQDLDFPVSFTLLGQSFTSSTGGILPLTFVDVLSGSSFPNITTLPATLSISAAFPGGFSSDYSITQQGYTADVSCTSQDLTRDSTPSLQFETNPLEDENGNELSLSNFTMSSDCDAPVFPDGTPFNSQSVNTILDAHAGYVLMVACGGSGGSYTLIFSGGGLYNFIGTTVCTVAPKITKVSAEYSYDDSPNSTTIDTQTLSGGSPDFGGPAGLSAIATIYNMMYYSQGQQTNVVGDQLQSLILNDNLGDAGSILPIMEKYIRGVTEYSGSVFRACLSVTGQDAPVFAAGVPENLTTPTSKGSIDIEFIGWEISTSTSWVQIPGTLIAIATIYIVVAAVARHAGDQKGKAFDPGNALDLVSASAVGGLTNIFIGTEEDRVKEAEGVHVVLEDIEGRGLALQGRAVRKVWPNHV</sequence>
<accession>A0A8H6YYC9</accession>
<comment type="caution">
    <text evidence="2">The sequence shown here is derived from an EMBL/GenBank/DDBJ whole genome shotgun (WGS) entry which is preliminary data.</text>
</comment>
<keyword evidence="1" id="KW-1133">Transmembrane helix</keyword>